<dbReference type="Proteomes" id="UP000198995">
    <property type="component" value="Unassembled WGS sequence"/>
</dbReference>
<keyword evidence="8 10" id="KW-0067">ATP-binding</keyword>
<reference evidence="12 13" key="1">
    <citation type="submission" date="2016-10" db="EMBL/GenBank/DDBJ databases">
        <authorList>
            <person name="de Groot N.N."/>
        </authorList>
    </citation>
    <scope>NUCLEOTIDE SEQUENCE [LARGE SCALE GENOMIC DNA]</scope>
    <source>
        <strain evidence="12 13">DSM 20475</strain>
    </source>
</reference>
<dbReference type="Pfam" id="PF02223">
    <property type="entry name" value="Thymidylate_kin"/>
    <property type="match status" value="1"/>
</dbReference>
<feature type="binding site" evidence="10">
    <location>
        <begin position="14"/>
        <end position="21"/>
    </location>
    <ligand>
        <name>ATP</name>
        <dbReference type="ChEBI" id="CHEBI:30616"/>
    </ligand>
</feature>
<evidence type="ECO:0000256" key="3">
    <source>
        <dbReference type="ARBA" id="ARBA00017144"/>
    </source>
</evidence>
<dbReference type="EMBL" id="FNAF01000004">
    <property type="protein sequence ID" value="SDD55797.1"/>
    <property type="molecule type" value="Genomic_DNA"/>
</dbReference>
<dbReference type="Gene3D" id="3.40.50.300">
    <property type="entry name" value="P-loop containing nucleotide triphosphate hydrolases"/>
    <property type="match status" value="1"/>
</dbReference>
<evidence type="ECO:0000313" key="13">
    <source>
        <dbReference type="Proteomes" id="UP000198995"/>
    </source>
</evidence>
<evidence type="ECO:0000256" key="1">
    <source>
        <dbReference type="ARBA" id="ARBA00009776"/>
    </source>
</evidence>
<organism evidence="12 13">
    <name type="scientific">Peptococcus niger</name>
    <dbReference type="NCBI Taxonomy" id="2741"/>
    <lineage>
        <taxon>Bacteria</taxon>
        <taxon>Bacillati</taxon>
        <taxon>Bacillota</taxon>
        <taxon>Clostridia</taxon>
        <taxon>Eubacteriales</taxon>
        <taxon>Peptococcaceae</taxon>
        <taxon>Peptococcus</taxon>
    </lineage>
</organism>
<keyword evidence="6 10" id="KW-0547">Nucleotide-binding</keyword>
<keyword evidence="4 10" id="KW-0808">Transferase</keyword>
<gene>
    <name evidence="10" type="primary">tmk</name>
    <name evidence="12" type="ORF">SAMN04489866_104110</name>
</gene>
<comment type="catalytic activity">
    <reaction evidence="9 10">
        <text>dTMP + ATP = dTDP + ADP</text>
        <dbReference type="Rhea" id="RHEA:13517"/>
        <dbReference type="ChEBI" id="CHEBI:30616"/>
        <dbReference type="ChEBI" id="CHEBI:58369"/>
        <dbReference type="ChEBI" id="CHEBI:63528"/>
        <dbReference type="ChEBI" id="CHEBI:456216"/>
        <dbReference type="EC" id="2.7.4.9"/>
    </reaction>
</comment>
<evidence type="ECO:0000256" key="5">
    <source>
        <dbReference type="ARBA" id="ARBA00022727"/>
    </source>
</evidence>
<dbReference type="GO" id="GO:0004798">
    <property type="term" value="F:dTMP kinase activity"/>
    <property type="evidence" value="ECO:0007669"/>
    <property type="project" value="UniProtKB-UniRule"/>
</dbReference>
<evidence type="ECO:0000256" key="8">
    <source>
        <dbReference type="ARBA" id="ARBA00022840"/>
    </source>
</evidence>
<dbReference type="OrthoDB" id="9774907at2"/>
<feature type="domain" description="Thymidylate kinase-like" evidence="11">
    <location>
        <begin position="12"/>
        <end position="190"/>
    </location>
</feature>
<dbReference type="GO" id="GO:0005524">
    <property type="term" value="F:ATP binding"/>
    <property type="evidence" value="ECO:0007669"/>
    <property type="project" value="UniProtKB-UniRule"/>
</dbReference>
<evidence type="ECO:0000256" key="4">
    <source>
        <dbReference type="ARBA" id="ARBA00022679"/>
    </source>
</evidence>
<dbReference type="PANTHER" id="PTHR10344">
    <property type="entry name" value="THYMIDYLATE KINASE"/>
    <property type="match status" value="1"/>
</dbReference>
<dbReference type="GO" id="GO:0005737">
    <property type="term" value="C:cytoplasm"/>
    <property type="evidence" value="ECO:0007669"/>
    <property type="project" value="TreeGrafter"/>
</dbReference>
<comment type="similarity">
    <text evidence="1 10">Belongs to the thymidylate kinase family.</text>
</comment>
<evidence type="ECO:0000256" key="10">
    <source>
        <dbReference type="HAMAP-Rule" id="MF_00165"/>
    </source>
</evidence>
<dbReference type="CDD" id="cd01672">
    <property type="entry name" value="TMPK"/>
    <property type="match status" value="1"/>
</dbReference>
<comment type="function">
    <text evidence="10">Phosphorylation of dTMP to form dTDP in both de novo and salvage pathways of dTTP synthesis.</text>
</comment>
<dbReference type="GO" id="GO:0006235">
    <property type="term" value="P:dTTP biosynthetic process"/>
    <property type="evidence" value="ECO:0007669"/>
    <property type="project" value="UniProtKB-UniRule"/>
</dbReference>
<dbReference type="InterPro" id="IPR018095">
    <property type="entry name" value="Thymidylate_kin_CS"/>
</dbReference>
<sequence>MKTDYKPAFIVFEGIDGSGKSTQVERLSERFTAAGIRHTCHREPTDGPVGQLLRRALAKDIPLDELTLALLFAADRSEHALIIQKELAAGKTVLCDRHLLSSLAYNAPALDGQWVHAINTPIRERIRPDITFLFDLPAEEALTRISARGDAPEHYEKGEVLQQVRARYLHWSEALKDPLLKIDASLPIDEQTDLLCVHLKEVFHYPL</sequence>
<evidence type="ECO:0000256" key="9">
    <source>
        <dbReference type="ARBA" id="ARBA00048743"/>
    </source>
</evidence>
<dbReference type="EC" id="2.7.4.9" evidence="2 10"/>
<dbReference type="GO" id="GO:0006233">
    <property type="term" value="P:dTDP biosynthetic process"/>
    <property type="evidence" value="ECO:0007669"/>
    <property type="project" value="InterPro"/>
</dbReference>
<keyword evidence="7 10" id="KW-0418">Kinase</keyword>
<dbReference type="InterPro" id="IPR018094">
    <property type="entry name" value="Thymidylate_kinase"/>
</dbReference>
<dbReference type="InterPro" id="IPR027417">
    <property type="entry name" value="P-loop_NTPase"/>
</dbReference>
<keyword evidence="5 10" id="KW-0545">Nucleotide biosynthesis</keyword>
<evidence type="ECO:0000256" key="2">
    <source>
        <dbReference type="ARBA" id="ARBA00012980"/>
    </source>
</evidence>
<dbReference type="InterPro" id="IPR039430">
    <property type="entry name" value="Thymidylate_kin-like_dom"/>
</dbReference>
<keyword evidence="13" id="KW-1185">Reference proteome</keyword>
<proteinExistence type="inferred from homology"/>
<name>A0A1G6VS45_PEPNI</name>
<evidence type="ECO:0000259" key="11">
    <source>
        <dbReference type="Pfam" id="PF02223"/>
    </source>
</evidence>
<evidence type="ECO:0000256" key="6">
    <source>
        <dbReference type="ARBA" id="ARBA00022741"/>
    </source>
</evidence>
<accession>A0A1G6VS45</accession>
<dbReference type="PANTHER" id="PTHR10344:SF4">
    <property type="entry name" value="UMP-CMP KINASE 2, MITOCHONDRIAL"/>
    <property type="match status" value="1"/>
</dbReference>
<dbReference type="HAMAP" id="MF_00165">
    <property type="entry name" value="Thymidylate_kinase"/>
    <property type="match status" value="1"/>
</dbReference>
<dbReference type="NCBIfam" id="TIGR00041">
    <property type="entry name" value="DTMP_kinase"/>
    <property type="match status" value="1"/>
</dbReference>
<dbReference type="SUPFAM" id="SSF52540">
    <property type="entry name" value="P-loop containing nucleoside triphosphate hydrolases"/>
    <property type="match status" value="1"/>
</dbReference>
<evidence type="ECO:0000256" key="7">
    <source>
        <dbReference type="ARBA" id="ARBA00022777"/>
    </source>
</evidence>
<protein>
    <recommendedName>
        <fullName evidence="3 10">Thymidylate kinase</fullName>
        <ecNumber evidence="2 10">2.7.4.9</ecNumber>
    </recommendedName>
    <alternativeName>
        <fullName evidence="10">dTMP kinase</fullName>
    </alternativeName>
</protein>
<evidence type="ECO:0000313" key="12">
    <source>
        <dbReference type="EMBL" id="SDD55797.1"/>
    </source>
</evidence>
<dbReference type="AlphaFoldDB" id="A0A1G6VS45"/>
<dbReference type="GO" id="GO:0006227">
    <property type="term" value="P:dUDP biosynthetic process"/>
    <property type="evidence" value="ECO:0007669"/>
    <property type="project" value="TreeGrafter"/>
</dbReference>
<dbReference type="STRING" id="2741.SAMN04489866_104110"/>
<dbReference type="PROSITE" id="PS01331">
    <property type="entry name" value="THYMIDYLATE_KINASE"/>
    <property type="match status" value="1"/>
</dbReference>
<dbReference type="RefSeq" id="WP_091791571.1">
    <property type="nucleotide sequence ID" value="NZ_FNAF01000004.1"/>
</dbReference>